<organism evidence="1 2">
    <name type="scientific">Populus alba</name>
    <name type="common">White poplar</name>
    <dbReference type="NCBI Taxonomy" id="43335"/>
    <lineage>
        <taxon>Eukaryota</taxon>
        <taxon>Viridiplantae</taxon>
        <taxon>Streptophyta</taxon>
        <taxon>Embryophyta</taxon>
        <taxon>Tracheophyta</taxon>
        <taxon>Spermatophyta</taxon>
        <taxon>Magnoliopsida</taxon>
        <taxon>eudicotyledons</taxon>
        <taxon>Gunneridae</taxon>
        <taxon>Pentapetalae</taxon>
        <taxon>rosids</taxon>
        <taxon>fabids</taxon>
        <taxon>Malpighiales</taxon>
        <taxon>Salicaceae</taxon>
        <taxon>Saliceae</taxon>
        <taxon>Populus</taxon>
    </lineage>
</organism>
<dbReference type="Proteomes" id="UP000309997">
    <property type="component" value="Unassembled WGS sequence"/>
</dbReference>
<sequence length="348" mass="39626">MREVTVDVEEIEAAIKEISDNIAELLKTTPPARLTTEVRQVHLGRSLDPTCMFCNAHPKDVGHIFFTCQFTKNLWNAFSRNEAFTDRLTITAMARVARTCLRSILKIVNSTLGLVGIAMILYGFWMLRVLQRDMESPSFDDFDSTALWFIYAFLSIGVALCLVTCLGHISADSSNGICLSCYMVIIFLLLLLETLVAADILLNSDWEKDLPEDPTGRFHDFREFVESNFDFFKWIAMFIILVQGFSILLAMTLRALGPNNGSKYDIDEEYTSARLPLINPHSQTPPPTSEGKPPYCNLQFDTERHESRDHCRDSHFGSVEELGIERGIDGSYRHFLVTKNYEQHLRSF</sequence>
<gene>
    <name evidence="1" type="ORF">D5086_022260</name>
</gene>
<reference evidence="1 2" key="1">
    <citation type="journal article" date="2024" name="Plant Biotechnol. J.">
        <title>Genome and CRISPR/Cas9 system of a widespread forest tree (Populus alba) in the world.</title>
        <authorList>
            <person name="Liu Y.J."/>
            <person name="Jiang P.F."/>
            <person name="Han X.M."/>
            <person name="Li X.Y."/>
            <person name="Wang H.M."/>
            <person name="Wang Y.J."/>
            <person name="Wang X.X."/>
            <person name="Zeng Q.Y."/>
        </authorList>
    </citation>
    <scope>NUCLEOTIDE SEQUENCE [LARGE SCALE GENOMIC DNA]</scope>
    <source>
        <strain evidence="2">cv. PAL-ZL1</strain>
    </source>
</reference>
<keyword evidence="2" id="KW-1185">Reference proteome</keyword>
<dbReference type="EMBL" id="RCHU02000011">
    <property type="protein sequence ID" value="KAL3576977.1"/>
    <property type="molecule type" value="Genomic_DNA"/>
</dbReference>
<protein>
    <submittedName>
        <fullName evidence="1">Uncharacterized protein</fullName>
    </submittedName>
</protein>
<accession>A0ACC4BF99</accession>
<proteinExistence type="predicted"/>
<comment type="caution">
    <text evidence="1">The sequence shown here is derived from an EMBL/GenBank/DDBJ whole genome shotgun (WGS) entry which is preliminary data.</text>
</comment>
<evidence type="ECO:0000313" key="2">
    <source>
        <dbReference type="Proteomes" id="UP000309997"/>
    </source>
</evidence>
<evidence type="ECO:0000313" key="1">
    <source>
        <dbReference type="EMBL" id="KAL3576977.1"/>
    </source>
</evidence>
<name>A0ACC4BF99_POPAL</name>